<name>A0ABX8BSL7_9ACTN</name>
<dbReference type="Proteomes" id="UP000676079">
    <property type="component" value="Chromosome"/>
</dbReference>
<keyword evidence="2" id="KW-1185">Reference proteome</keyword>
<sequence length="68" mass="7707">MRATCNRGVHVAVIVRRVRAVPCRNRPPAAADWHRPGRDLVRATCDRGGHVAVIVRRFQGEQLRAREL</sequence>
<dbReference type="RefSeq" id="WP_220560482.1">
    <property type="nucleotide sequence ID" value="NZ_CP074133.1"/>
</dbReference>
<protein>
    <submittedName>
        <fullName evidence="1">Uncharacterized protein</fullName>
    </submittedName>
</protein>
<accession>A0ABX8BSL7</accession>
<organism evidence="1 2">
    <name type="scientific">Nocardiopsis changdeensis</name>
    <dbReference type="NCBI Taxonomy" id="2831969"/>
    <lineage>
        <taxon>Bacteria</taxon>
        <taxon>Bacillati</taxon>
        <taxon>Actinomycetota</taxon>
        <taxon>Actinomycetes</taxon>
        <taxon>Streptosporangiales</taxon>
        <taxon>Nocardiopsidaceae</taxon>
        <taxon>Nocardiopsis</taxon>
    </lineage>
</organism>
<dbReference type="EMBL" id="CP074133">
    <property type="protein sequence ID" value="QUX25002.1"/>
    <property type="molecule type" value="Genomic_DNA"/>
</dbReference>
<reference evidence="1 2" key="1">
    <citation type="submission" date="2021-05" db="EMBL/GenBank/DDBJ databases">
        <title>Direct Submission.</title>
        <authorList>
            <person name="Li K."/>
            <person name="Gao J."/>
        </authorList>
    </citation>
    <scope>NUCLEOTIDE SEQUENCE [LARGE SCALE GENOMIC DNA]</scope>
    <source>
        <strain evidence="1 2">Mg02</strain>
    </source>
</reference>
<evidence type="ECO:0000313" key="2">
    <source>
        <dbReference type="Proteomes" id="UP000676079"/>
    </source>
</evidence>
<evidence type="ECO:0000313" key="1">
    <source>
        <dbReference type="EMBL" id="QUX25002.1"/>
    </source>
</evidence>
<proteinExistence type="predicted"/>
<gene>
    <name evidence="1" type="ORF">KGD84_12495</name>
</gene>